<feature type="non-terminal residue" evidence="1">
    <location>
        <position position="38"/>
    </location>
</feature>
<dbReference type="AlphaFoldDB" id="A0A382QT04"/>
<proteinExistence type="predicted"/>
<gene>
    <name evidence="1" type="ORF">METZ01_LOCUS341477</name>
</gene>
<protein>
    <submittedName>
        <fullName evidence="1">Uncharacterized protein</fullName>
    </submittedName>
</protein>
<organism evidence="1">
    <name type="scientific">marine metagenome</name>
    <dbReference type="NCBI Taxonomy" id="408172"/>
    <lineage>
        <taxon>unclassified sequences</taxon>
        <taxon>metagenomes</taxon>
        <taxon>ecological metagenomes</taxon>
    </lineage>
</organism>
<accession>A0A382QT04</accession>
<sequence length="38" mass="4143">AELDSLVLTILQSVESAESKCHRKVMKKDILAVVDTAT</sequence>
<name>A0A382QT04_9ZZZZ</name>
<dbReference type="EMBL" id="UINC01116704">
    <property type="protein sequence ID" value="SVC88623.1"/>
    <property type="molecule type" value="Genomic_DNA"/>
</dbReference>
<feature type="non-terminal residue" evidence="1">
    <location>
        <position position="1"/>
    </location>
</feature>
<evidence type="ECO:0000313" key="1">
    <source>
        <dbReference type="EMBL" id="SVC88623.1"/>
    </source>
</evidence>
<reference evidence="1" key="1">
    <citation type="submission" date="2018-05" db="EMBL/GenBank/DDBJ databases">
        <authorList>
            <person name="Lanie J.A."/>
            <person name="Ng W.-L."/>
            <person name="Kazmierczak K.M."/>
            <person name="Andrzejewski T.M."/>
            <person name="Davidsen T.M."/>
            <person name="Wayne K.J."/>
            <person name="Tettelin H."/>
            <person name="Glass J.I."/>
            <person name="Rusch D."/>
            <person name="Podicherti R."/>
            <person name="Tsui H.-C.T."/>
            <person name="Winkler M.E."/>
        </authorList>
    </citation>
    <scope>NUCLEOTIDE SEQUENCE</scope>
</reference>